<dbReference type="Gene3D" id="4.10.60.10">
    <property type="entry name" value="Zinc finger, CCHC-type"/>
    <property type="match status" value="1"/>
</dbReference>
<name>A0ABQ9JJG2_9CUCU</name>
<dbReference type="Pfam" id="PF03564">
    <property type="entry name" value="DUF1759"/>
    <property type="match status" value="1"/>
</dbReference>
<keyword evidence="1" id="KW-0479">Metal-binding</keyword>
<sequence>MDQRKKHRKVLRASFTKVANELEHSLSNPEAERRLIQVSLNILQQKLENLKQADREIYDALLESDASEEDLLADIEGSDHYERKYNTLSVRCDEILRPQAVEVRSVLSVSGNDDIVQGKRKFKLPVLEFKKFDGTIKDWLPFWSQFKKIHDDLDLDLSDKVEYLIQATVSGSRARQLVDSFPATGNNYAKILDCLKARFGRDDLQIEVYYAAMLFPLIESCFPPDLLRIWQRAPCIDITEGSGESSLENRLKSLMLFLKNEVENEQHISLAVEGFGLGPNKYNREIVKNNKYVNNTKNARPSSMPTATGLANNTSEPRCVFCNNNSHESAKCFKAQRLSVEQKRKTLGDLGACFRCLKIGHISRKCRINVRCIVCSKRHVEIMCPGILEKKPQITEPAFHNSDSNVNTGASQALANSTNTQVFLQTLRIQLDGIGCSKVVRGLIDTGSQKSYILASTASSLGYAPKRKIDLLHGLFGGSQVLRQHNCYDIHLRHDNYACSFEALDQEVICTAVSPVFDGIWSREIGQLGISLSDTSNETPIEVLIGSDVAGRLYTGRRHVLPCGLVAIETFLGWTLMGKIPQEESSARIVTALSLFVNDSSLANLWELETLVTSLVNSDNAPVMNSEEWHLNYFSKYTKTVRMHARILRFLYNIRNKNRKRKGPIAAEEFNLAEQQVLRLVQSECFAVENDKHLSSLDVFKDENSVLRLRSRVSYRKDLELFRYPIVLPSKHPVISQLIFQEHVNSRHVGVQGLISLLLLGRASLNYEDLSTLVCDCESIINSRPITFVANDPNEPTPLTPMMFLRDLTEGGVFDFDEVNRKTLCRRMLYKRKLREELQKRFRSEYLGQLHLLQKRHEGRQISVGEVVLIGNDQGKRIDWPMGRVTELIRGKDDKVRLVKVATRMGQYLRPIQRLYPLECNEPSFFNLASDKPTCPEQMETNHDPAPSTVTGESVEKVVDKSAANPGVIKSRASAEKVVVTRSGREVKSPKRYGV</sequence>
<dbReference type="InterPro" id="IPR040676">
    <property type="entry name" value="DUF5641"/>
</dbReference>
<dbReference type="PANTHER" id="PTHR47331">
    <property type="entry name" value="PHD-TYPE DOMAIN-CONTAINING PROTEIN"/>
    <property type="match status" value="1"/>
</dbReference>
<accession>A0ABQ9JJG2</accession>
<feature type="domain" description="CCHC-type" evidence="2">
    <location>
        <begin position="353"/>
        <end position="367"/>
    </location>
</feature>
<dbReference type="Proteomes" id="UP001162164">
    <property type="component" value="Unassembled WGS sequence"/>
</dbReference>
<evidence type="ECO:0000259" key="2">
    <source>
        <dbReference type="PROSITE" id="PS50158"/>
    </source>
</evidence>
<dbReference type="PROSITE" id="PS50158">
    <property type="entry name" value="ZF_CCHC"/>
    <property type="match status" value="1"/>
</dbReference>
<organism evidence="3 4">
    <name type="scientific">Molorchus minor</name>
    <dbReference type="NCBI Taxonomy" id="1323400"/>
    <lineage>
        <taxon>Eukaryota</taxon>
        <taxon>Metazoa</taxon>
        <taxon>Ecdysozoa</taxon>
        <taxon>Arthropoda</taxon>
        <taxon>Hexapoda</taxon>
        <taxon>Insecta</taxon>
        <taxon>Pterygota</taxon>
        <taxon>Neoptera</taxon>
        <taxon>Endopterygota</taxon>
        <taxon>Coleoptera</taxon>
        <taxon>Polyphaga</taxon>
        <taxon>Cucujiformia</taxon>
        <taxon>Chrysomeloidea</taxon>
        <taxon>Cerambycidae</taxon>
        <taxon>Lamiinae</taxon>
        <taxon>Monochamini</taxon>
        <taxon>Molorchus</taxon>
    </lineage>
</organism>
<dbReference type="InterPro" id="IPR001878">
    <property type="entry name" value="Znf_CCHC"/>
</dbReference>
<evidence type="ECO:0000256" key="1">
    <source>
        <dbReference type="PROSITE-ProRule" id="PRU00047"/>
    </source>
</evidence>
<keyword evidence="1" id="KW-0863">Zinc-finger</keyword>
<dbReference type="PROSITE" id="PS00141">
    <property type="entry name" value="ASP_PROTEASE"/>
    <property type="match status" value="1"/>
</dbReference>
<protein>
    <recommendedName>
        <fullName evidence="2">CCHC-type domain-containing protein</fullName>
    </recommendedName>
</protein>
<evidence type="ECO:0000313" key="4">
    <source>
        <dbReference type="Proteomes" id="UP001162164"/>
    </source>
</evidence>
<dbReference type="SMART" id="SM00343">
    <property type="entry name" value="ZnF_C2HC"/>
    <property type="match status" value="1"/>
</dbReference>
<dbReference type="EMBL" id="JAPWTJ010000531">
    <property type="protein sequence ID" value="KAJ8977557.1"/>
    <property type="molecule type" value="Genomic_DNA"/>
</dbReference>
<proteinExistence type="predicted"/>
<reference evidence="3" key="1">
    <citation type="journal article" date="2023" name="Insect Mol. Biol.">
        <title>Genome sequencing provides insights into the evolution of gene families encoding plant cell wall-degrading enzymes in longhorned beetles.</title>
        <authorList>
            <person name="Shin N.R."/>
            <person name="Okamura Y."/>
            <person name="Kirsch R."/>
            <person name="Pauchet Y."/>
        </authorList>
    </citation>
    <scope>NUCLEOTIDE SEQUENCE</scope>
    <source>
        <strain evidence="3">MMC_N1</strain>
    </source>
</reference>
<comment type="caution">
    <text evidence="3">The sequence shown here is derived from an EMBL/GenBank/DDBJ whole genome shotgun (WGS) entry which is preliminary data.</text>
</comment>
<dbReference type="InterPro" id="IPR005312">
    <property type="entry name" value="DUF1759"/>
</dbReference>
<dbReference type="PANTHER" id="PTHR47331:SF6">
    <property type="entry name" value="DOUBLECORTIN DOMAIN-CONTAINING PROTEIN"/>
    <property type="match status" value="1"/>
</dbReference>
<gene>
    <name evidence="3" type="ORF">NQ317_019132</name>
</gene>
<evidence type="ECO:0000313" key="3">
    <source>
        <dbReference type="EMBL" id="KAJ8977557.1"/>
    </source>
</evidence>
<dbReference type="InterPro" id="IPR001969">
    <property type="entry name" value="Aspartic_peptidase_AS"/>
</dbReference>
<keyword evidence="4" id="KW-1185">Reference proteome</keyword>
<dbReference type="Pfam" id="PF18701">
    <property type="entry name" value="DUF5641"/>
    <property type="match status" value="1"/>
</dbReference>
<keyword evidence="1" id="KW-0862">Zinc</keyword>